<keyword evidence="3 8" id="KW-0240">DNA-directed RNA polymerase</keyword>
<dbReference type="Proteomes" id="UP001212841">
    <property type="component" value="Unassembled WGS sequence"/>
</dbReference>
<dbReference type="GO" id="GO:0005666">
    <property type="term" value="C:RNA polymerase III complex"/>
    <property type="evidence" value="ECO:0007669"/>
    <property type="project" value="TreeGrafter"/>
</dbReference>
<evidence type="ECO:0000259" key="7">
    <source>
        <dbReference type="Pfam" id="PF08292"/>
    </source>
</evidence>
<gene>
    <name evidence="8" type="primary">RPC25</name>
    <name evidence="8" type="ORF">HK097_005532</name>
</gene>
<dbReference type="GO" id="GO:0006384">
    <property type="term" value="P:transcription initiation at RNA polymerase III promoter"/>
    <property type="evidence" value="ECO:0007669"/>
    <property type="project" value="TreeGrafter"/>
</dbReference>
<evidence type="ECO:0000256" key="3">
    <source>
        <dbReference type="ARBA" id="ARBA00022478"/>
    </source>
</evidence>
<reference evidence="8" key="1">
    <citation type="submission" date="2020-05" db="EMBL/GenBank/DDBJ databases">
        <title>Phylogenomic resolution of chytrid fungi.</title>
        <authorList>
            <person name="Stajich J.E."/>
            <person name="Amses K."/>
            <person name="Simmons R."/>
            <person name="Seto K."/>
            <person name="Myers J."/>
            <person name="Bonds A."/>
            <person name="Quandt C.A."/>
            <person name="Barry K."/>
            <person name="Liu P."/>
            <person name="Grigoriev I."/>
            <person name="Longcore J.E."/>
            <person name="James T.Y."/>
        </authorList>
    </citation>
    <scope>NUCLEOTIDE SEQUENCE</scope>
    <source>
        <strain evidence="8">JEL0318</strain>
    </source>
</reference>
<organism evidence="8 9">
    <name type="scientific">Rhizophlyctis rosea</name>
    <dbReference type="NCBI Taxonomy" id="64517"/>
    <lineage>
        <taxon>Eukaryota</taxon>
        <taxon>Fungi</taxon>
        <taxon>Fungi incertae sedis</taxon>
        <taxon>Chytridiomycota</taxon>
        <taxon>Chytridiomycota incertae sedis</taxon>
        <taxon>Chytridiomycetes</taxon>
        <taxon>Rhizophlyctidales</taxon>
        <taxon>Rhizophlyctidaceae</taxon>
        <taxon>Rhizophlyctis</taxon>
    </lineage>
</organism>
<dbReference type="InterPro" id="IPR036898">
    <property type="entry name" value="RNA_pol_Rpb7-like_N_sf"/>
</dbReference>
<dbReference type="AlphaFoldDB" id="A0AAD5WWT8"/>
<feature type="domain" description="RNA polymerase III subunit Rpc25" evidence="7">
    <location>
        <begin position="84"/>
        <end position="119"/>
    </location>
</feature>
<dbReference type="PANTHER" id="PTHR12709:SF1">
    <property type="entry name" value="DNA-DIRECTED RNA POLYMERASE III SUBUNIT RPC8"/>
    <property type="match status" value="1"/>
</dbReference>
<evidence type="ECO:0000256" key="4">
    <source>
        <dbReference type="ARBA" id="ARBA00023163"/>
    </source>
</evidence>
<dbReference type="PANTHER" id="PTHR12709">
    <property type="entry name" value="DNA-DIRECTED RNA POLYMERASE II, III"/>
    <property type="match status" value="1"/>
</dbReference>
<keyword evidence="4" id="KW-0804">Transcription</keyword>
<evidence type="ECO:0000256" key="2">
    <source>
        <dbReference type="ARBA" id="ARBA00009307"/>
    </source>
</evidence>
<dbReference type="Gene3D" id="2.40.50.140">
    <property type="entry name" value="Nucleic acid-binding proteins"/>
    <property type="match status" value="1"/>
</dbReference>
<evidence type="ECO:0000313" key="8">
    <source>
        <dbReference type="EMBL" id="KAJ3030938.1"/>
    </source>
</evidence>
<comment type="subcellular location">
    <subcellularLocation>
        <location evidence="1">Nucleus</location>
    </subcellularLocation>
</comment>
<keyword evidence="5" id="KW-0539">Nucleus</keyword>
<dbReference type="InterPro" id="IPR013238">
    <property type="entry name" value="RNA_pol_III_Rbc25"/>
</dbReference>
<keyword evidence="9" id="KW-1185">Reference proteome</keyword>
<comment type="caution">
    <text evidence="8">The sequence shown here is derived from an EMBL/GenBank/DDBJ whole genome shotgun (WGS) entry which is preliminary data.</text>
</comment>
<dbReference type="EMBL" id="JADGJD010002595">
    <property type="protein sequence ID" value="KAJ3030938.1"/>
    <property type="molecule type" value="Genomic_DNA"/>
</dbReference>
<dbReference type="Pfam" id="PF08292">
    <property type="entry name" value="RNA_pol_Rbc25"/>
    <property type="match status" value="1"/>
</dbReference>
<evidence type="ECO:0000256" key="5">
    <source>
        <dbReference type="ARBA" id="ARBA00023242"/>
    </source>
</evidence>
<dbReference type="SUPFAM" id="SSF88798">
    <property type="entry name" value="N-terminal, heterodimerisation domain of RBP7 (RpoE)"/>
    <property type="match status" value="1"/>
</dbReference>
<dbReference type="InterPro" id="IPR045113">
    <property type="entry name" value="Rpb7-like"/>
</dbReference>
<dbReference type="InterPro" id="IPR005576">
    <property type="entry name" value="Rpb7-like_N"/>
</dbReference>
<feature type="non-terminal residue" evidence="8">
    <location>
        <position position="121"/>
    </location>
</feature>
<dbReference type="InterPro" id="IPR012340">
    <property type="entry name" value="NA-bd_OB-fold"/>
</dbReference>
<sequence>MFILSILKDNVRVHPKDFRKPRPSALTDELNKKYANKVLHNVGLCIRVFDIIEASDGVVHACQDGSYQSKVTFRMIVFRPFGGEILIGKIRDCSQEEGIKVSMEFFDDIIIPPTFMPAGTE</sequence>
<dbReference type="FunFam" id="3.30.1490.120:FF:000001">
    <property type="entry name" value="DNA-directed RNA polymerase II subunit RPB7"/>
    <property type="match status" value="1"/>
</dbReference>
<protein>
    <submittedName>
        <fullName evidence="8">DNA-directed RNA polymerase III subunit rpc25</fullName>
    </submittedName>
</protein>
<feature type="domain" description="RNA polymerase Rpb7-like N-terminal" evidence="6">
    <location>
        <begin position="8"/>
        <end position="60"/>
    </location>
</feature>
<comment type="similarity">
    <text evidence="2">Belongs to the eukaryotic RPB7/RPC8 RNA polymerase subunit family.</text>
</comment>
<dbReference type="CDD" id="cd04330">
    <property type="entry name" value="RNAP_III_Rpc25_N"/>
    <property type="match status" value="1"/>
</dbReference>
<proteinExistence type="inferred from homology"/>
<evidence type="ECO:0000259" key="6">
    <source>
        <dbReference type="Pfam" id="PF03876"/>
    </source>
</evidence>
<dbReference type="Pfam" id="PF03876">
    <property type="entry name" value="SHS2_Rpb7-N"/>
    <property type="match status" value="1"/>
</dbReference>
<evidence type="ECO:0000313" key="9">
    <source>
        <dbReference type="Proteomes" id="UP001212841"/>
    </source>
</evidence>
<dbReference type="Gene3D" id="3.30.1490.120">
    <property type="entry name" value="RNA polymerase Rpb7-like, N-terminal domain"/>
    <property type="match status" value="1"/>
</dbReference>
<accession>A0AAD5WWT8</accession>
<name>A0AAD5WWT8_9FUNG</name>
<evidence type="ECO:0000256" key="1">
    <source>
        <dbReference type="ARBA" id="ARBA00004123"/>
    </source>
</evidence>